<sequence>MGPDWYCDEVIPGKIEVEVLARTGNTLAFRPPLPGFGTDHVIVIPTRHVASLLDLDDDLALELLATVKAVAAQAIERHGGCQVLTTLGSEQHNRHLHWHVAVGRGVARFVKPD</sequence>
<evidence type="ECO:0000259" key="2">
    <source>
        <dbReference type="PROSITE" id="PS51084"/>
    </source>
</evidence>
<dbReference type="EMBL" id="JAXAVU010000010">
    <property type="protein sequence ID" value="MDX8145276.1"/>
    <property type="molecule type" value="Genomic_DNA"/>
</dbReference>
<dbReference type="SUPFAM" id="SSF54197">
    <property type="entry name" value="HIT-like"/>
    <property type="match status" value="1"/>
</dbReference>
<dbReference type="Proteomes" id="UP001285352">
    <property type="component" value="Unassembled WGS sequence"/>
</dbReference>
<evidence type="ECO:0000313" key="3">
    <source>
        <dbReference type="EMBL" id="MDX8145276.1"/>
    </source>
</evidence>
<reference evidence="3 4" key="1">
    <citation type="submission" date="2023-11" db="EMBL/GenBank/DDBJ databases">
        <title>Lentzea sokolovensis, sp. nov., Lentzea kristufkii, sp. nov., and Lentzea miocenensis, sp. nov., rare actinobacteria from Sokolov Coal Basin, Miocene lacustrine sediment, Czech Republic.</title>
        <authorList>
            <person name="Lara A."/>
            <person name="Kotroba L."/>
            <person name="Nouioui I."/>
            <person name="Neumann-Schaal M."/>
            <person name="Mast Y."/>
            <person name="Chronakova A."/>
        </authorList>
    </citation>
    <scope>NUCLEOTIDE SEQUENCE [LARGE SCALE GENOMIC DNA]</scope>
    <source>
        <strain evidence="3 4">BCCO 10_0061</strain>
    </source>
</reference>
<feature type="short sequence motif" description="Histidine triad motif" evidence="1">
    <location>
        <begin position="95"/>
        <end position="99"/>
    </location>
</feature>
<feature type="domain" description="HIT" evidence="2">
    <location>
        <begin position="40"/>
        <end position="113"/>
    </location>
</feature>
<gene>
    <name evidence="3" type="ORF">SK854_24405</name>
</gene>
<comment type="caution">
    <text evidence="3">The sequence shown here is derived from an EMBL/GenBank/DDBJ whole genome shotgun (WGS) entry which is preliminary data.</text>
</comment>
<evidence type="ECO:0000313" key="4">
    <source>
        <dbReference type="Proteomes" id="UP001285352"/>
    </source>
</evidence>
<dbReference type="RefSeq" id="WP_319977433.1">
    <property type="nucleotide sequence ID" value="NZ_JAXAVU010000010.1"/>
</dbReference>
<evidence type="ECO:0000256" key="1">
    <source>
        <dbReference type="PROSITE-ProRule" id="PRU00464"/>
    </source>
</evidence>
<accession>A0ABU4V2V6</accession>
<dbReference type="InterPro" id="IPR036265">
    <property type="entry name" value="HIT-like_sf"/>
</dbReference>
<keyword evidence="4" id="KW-1185">Reference proteome</keyword>
<dbReference type="PROSITE" id="PS51084">
    <property type="entry name" value="HIT_2"/>
    <property type="match status" value="1"/>
</dbReference>
<organism evidence="3 4">
    <name type="scientific">Lentzea sokolovensis</name>
    <dbReference type="NCBI Taxonomy" id="3095429"/>
    <lineage>
        <taxon>Bacteria</taxon>
        <taxon>Bacillati</taxon>
        <taxon>Actinomycetota</taxon>
        <taxon>Actinomycetes</taxon>
        <taxon>Pseudonocardiales</taxon>
        <taxon>Pseudonocardiaceae</taxon>
        <taxon>Lentzea</taxon>
    </lineage>
</organism>
<protein>
    <submittedName>
        <fullName evidence="3">HIT domain-containing protein</fullName>
    </submittedName>
</protein>
<name>A0ABU4V2V6_9PSEU</name>
<proteinExistence type="predicted"/>
<dbReference type="Gene3D" id="3.30.428.10">
    <property type="entry name" value="HIT-like"/>
    <property type="match status" value="1"/>
</dbReference>
<dbReference type="InterPro" id="IPR011146">
    <property type="entry name" value="HIT-like"/>
</dbReference>
<dbReference type="Pfam" id="PF01230">
    <property type="entry name" value="HIT"/>
    <property type="match status" value="1"/>
</dbReference>